<reference evidence="2" key="1">
    <citation type="submission" date="2022-11" db="UniProtKB">
        <authorList>
            <consortium name="WormBaseParasite"/>
        </authorList>
    </citation>
    <scope>IDENTIFICATION</scope>
</reference>
<dbReference type="InterPro" id="IPR026487">
    <property type="entry name" value="CHP04141"/>
</dbReference>
<protein>
    <submittedName>
        <fullName evidence="2">Uncharacterized protein</fullName>
    </submittedName>
</protein>
<dbReference type="Proteomes" id="UP000887577">
    <property type="component" value="Unplaced"/>
</dbReference>
<dbReference type="AlphaFoldDB" id="A0A914ZC32"/>
<dbReference type="Pfam" id="PF19614">
    <property type="entry name" value="DUF6119"/>
    <property type="match status" value="1"/>
</dbReference>
<name>A0A914ZC32_9BILA</name>
<sequence length="139" mass="16153">MTSFNDCKISFRLLRENKHPSDSFKTDISGHENFKALAFHPKYDNIMITDEKIDGTATSTWINQNQDAKNDQSLNDISKYWLLFVKFKFAENEDGIESERWMAISHGEGHKFLDIDALEYGFGLHTALCLIDHEKNNEY</sequence>
<keyword evidence="1" id="KW-1185">Reference proteome</keyword>
<evidence type="ECO:0000313" key="2">
    <source>
        <dbReference type="WBParaSite" id="PSU_v2.g7805.t1"/>
    </source>
</evidence>
<proteinExistence type="predicted"/>
<evidence type="ECO:0000313" key="1">
    <source>
        <dbReference type="Proteomes" id="UP000887577"/>
    </source>
</evidence>
<accession>A0A914ZC32</accession>
<dbReference type="WBParaSite" id="PSU_v2.g7805.t1">
    <property type="protein sequence ID" value="PSU_v2.g7805.t1"/>
    <property type="gene ID" value="PSU_v2.g7805"/>
</dbReference>
<organism evidence="1 2">
    <name type="scientific">Panagrolaimus superbus</name>
    <dbReference type="NCBI Taxonomy" id="310955"/>
    <lineage>
        <taxon>Eukaryota</taxon>
        <taxon>Metazoa</taxon>
        <taxon>Ecdysozoa</taxon>
        <taxon>Nematoda</taxon>
        <taxon>Chromadorea</taxon>
        <taxon>Rhabditida</taxon>
        <taxon>Tylenchina</taxon>
        <taxon>Panagrolaimomorpha</taxon>
        <taxon>Panagrolaimoidea</taxon>
        <taxon>Panagrolaimidae</taxon>
        <taxon>Panagrolaimus</taxon>
    </lineage>
</organism>